<feature type="domain" description="Protein CR006 P-loop" evidence="2">
    <location>
        <begin position="29"/>
        <end position="170"/>
    </location>
</feature>
<dbReference type="AlphaFoldDB" id="A0A1G9J7V3"/>
<sequence length="780" mass="91775">MNNNIKGGVNIFEKVISIKNFGRFIDCTPAFDGFAEYTLIFGENGMGKTTFSTLFNSLKSEKPSYIKAKATLGDFGDPKIELLFNDNNRIYFEEGEWSESYFNLEVFNEIFVNKRVYIGDRVEIDQRKALYNFVLGEEGVDLSQDLAIIKKKSRRSKNRKENVKEIIQEKIKGSLNFEQFLDLKSIENVNKMILLQYDKLKRVYENEDIQSKEKLIELNLEKIPFGKIKNRLEETIEDISENAKEKVEEHIYENLDSEGEEWIFKGMEYVSEEEVCPFCGVNLEISELYNLYEDYFSEEFANLEKDIKKIKQNISEMVSDKRWQEINHIIQQNQSKYDFWHNYIDFEAKMLDLDIAIQDLENLKESLIEDIETKQHNLLKQKKFNEKTFEFISLFLDLNKRVREYNSEIKQINKFIEETKKETGEADLNVEIEFFNFLLNTKLRFESPVKELCFLYNGWKRKRDKLEAKKEQLQEEIEEYTKEMLDNYQEKTNEFLGKFGADFKIDKVRKSFRGDSPNIKYKISLNEVPCDLKPSEDGYESCFGNILSSGDKTTLALAFYLAKLEKDENLDKKILVFDDPISSFDKDRITRTVKEIVKYSEKAKQLILLSHYKGFLWEVYNKILRKSDNSDQEIESVKIARDGSSNRKFDNWDIEKDTEGEFLSDYRKLYNYYNNSSVNPFVARTKIRSLLENLLLYCFPTNFKRTDTLGDMLAKIKDSPKECKISVLKGDIYEELDDLNEYSITGHSSGGSQSRDIDEIELEDKVDKALSLVDNMYPRL</sequence>
<feature type="coiled-coil region" evidence="1">
    <location>
        <begin position="456"/>
        <end position="490"/>
    </location>
</feature>
<evidence type="ECO:0000313" key="4">
    <source>
        <dbReference type="Proteomes" id="UP000199476"/>
    </source>
</evidence>
<proteinExistence type="predicted"/>
<evidence type="ECO:0000259" key="2">
    <source>
        <dbReference type="Pfam" id="PF13166"/>
    </source>
</evidence>
<dbReference type="Pfam" id="PF13166">
    <property type="entry name" value="AAA_13"/>
    <property type="match status" value="2"/>
</dbReference>
<keyword evidence="1" id="KW-0175">Coiled coil</keyword>
<dbReference type="InterPro" id="IPR027417">
    <property type="entry name" value="P-loop_NTPase"/>
</dbReference>
<dbReference type="InterPro" id="IPR026866">
    <property type="entry name" value="CR006_AAA"/>
</dbReference>
<dbReference type="OrthoDB" id="9795565at2"/>
<dbReference type="SUPFAM" id="SSF52540">
    <property type="entry name" value="P-loop containing nucleoside triphosphate hydrolases"/>
    <property type="match status" value="1"/>
</dbReference>
<organism evidence="3 4">
    <name type="scientific">Halarsenatibacter silvermanii</name>
    <dbReference type="NCBI Taxonomy" id="321763"/>
    <lineage>
        <taxon>Bacteria</taxon>
        <taxon>Bacillati</taxon>
        <taxon>Bacillota</taxon>
        <taxon>Clostridia</taxon>
        <taxon>Halanaerobiales</taxon>
        <taxon>Halarsenatibacteraceae</taxon>
        <taxon>Halarsenatibacter</taxon>
    </lineage>
</organism>
<accession>A0A1G9J7V3</accession>
<name>A0A1G9J7V3_9FIRM</name>
<dbReference type="GO" id="GO:0006302">
    <property type="term" value="P:double-strand break repair"/>
    <property type="evidence" value="ECO:0007669"/>
    <property type="project" value="TreeGrafter"/>
</dbReference>
<feature type="coiled-coil region" evidence="1">
    <location>
        <begin position="350"/>
        <end position="377"/>
    </location>
</feature>
<gene>
    <name evidence="3" type="ORF">SAMN04488692_103161</name>
</gene>
<dbReference type="GO" id="GO:0000731">
    <property type="term" value="P:DNA synthesis involved in DNA repair"/>
    <property type="evidence" value="ECO:0007669"/>
    <property type="project" value="TreeGrafter"/>
</dbReference>
<keyword evidence="4" id="KW-1185">Reference proteome</keyword>
<evidence type="ECO:0000256" key="1">
    <source>
        <dbReference type="SAM" id="Coils"/>
    </source>
</evidence>
<dbReference type="PANTHER" id="PTHR32182">
    <property type="entry name" value="DNA REPLICATION AND REPAIR PROTEIN RECF"/>
    <property type="match status" value="1"/>
</dbReference>
<dbReference type="RefSeq" id="WP_089758389.1">
    <property type="nucleotide sequence ID" value="NZ_FNGO01000003.1"/>
</dbReference>
<feature type="domain" description="Protein CR006 P-loop" evidence="2">
    <location>
        <begin position="181"/>
        <end position="715"/>
    </location>
</feature>
<dbReference type="Proteomes" id="UP000199476">
    <property type="component" value="Unassembled WGS sequence"/>
</dbReference>
<dbReference type="Gene3D" id="3.40.50.300">
    <property type="entry name" value="P-loop containing nucleotide triphosphate hydrolases"/>
    <property type="match status" value="1"/>
</dbReference>
<dbReference type="PANTHER" id="PTHR32182:SF22">
    <property type="entry name" value="ATP-DEPENDENT ENDONUCLEASE, OLD FAMILY-RELATED"/>
    <property type="match status" value="1"/>
</dbReference>
<protein>
    <submittedName>
        <fullName evidence="3">Wobble nucleotide-excising tRNase</fullName>
    </submittedName>
</protein>
<evidence type="ECO:0000313" key="3">
    <source>
        <dbReference type="EMBL" id="SDL33568.1"/>
    </source>
</evidence>
<reference evidence="3 4" key="1">
    <citation type="submission" date="2016-10" db="EMBL/GenBank/DDBJ databases">
        <authorList>
            <person name="de Groot N.N."/>
        </authorList>
    </citation>
    <scope>NUCLEOTIDE SEQUENCE [LARGE SCALE GENOMIC DNA]</scope>
    <source>
        <strain evidence="3 4">SLAS-1</strain>
    </source>
</reference>
<dbReference type="EMBL" id="FNGO01000003">
    <property type="protein sequence ID" value="SDL33568.1"/>
    <property type="molecule type" value="Genomic_DNA"/>
</dbReference>